<name>A0ABU9J5R5_9GAMM</name>
<gene>
    <name evidence="2" type="ORF">AAD027_15255</name>
</gene>
<dbReference type="EMBL" id="JBBWWT010000008">
    <property type="protein sequence ID" value="MEL1265711.1"/>
    <property type="molecule type" value="Genomic_DNA"/>
</dbReference>
<keyword evidence="1" id="KW-0812">Transmembrane</keyword>
<keyword evidence="1" id="KW-1133">Transmembrane helix</keyword>
<comment type="caution">
    <text evidence="2">The sequence shown here is derived from an EMBL/GenBank/DDBJ whole genome shotgun (WGS) entry which is preliminary data.</text>
</comment>
<sequence length="103" mass="12233">MIEWERWINVALDDLGQAHRQGRVDGQEYRRRRRRLLLTALHFQNSSNTVRRAIRDRPGPAPQPVPWRIESTLAYRRRAWTGPLLLFAGGLLCATWLCWKVWK</sequence>
<dbReference type="Proteomes" id="UP001459204">
    <property type="component" value="Unassembled WGS sequence"/>
</dbReference>
<protein>
    <submittedName>
        <fullName evidence="2">Uncharacterized protein</fullName>
    </submittedName>
</protein>
<keyword evidence="1" id="KW-0472">Membrane</keyword>
<evidence type="ECO:0000256" key="1">
    <source>
        <dbReference type="SAM" id="Phobius"/>
    </source>
</evidence>
<organism evidence="2 3">
    <name type="scientific">Pseudoxanthomonas putridarboris</name>
    <dbReference type="NCBI Taxonomy" id="752605"/>
    <lineage>
        <taxon>Bacteria</taxon>
        <taxon>Pseudomonadati</taxon>
        <taxon>Pseudomonadota</taxon>
        <taxon>Gammaproteobacteria</taxon>
        <taxon>Lysobacterales</taxon>
        <taxon>Lysobacteraceae</taxon>
        <taxon>Pseudoxanthomonas</taxon>
    </lineage>
</organism>
<accession>A0ABU9J5R5</accession>
<proteinExistence type="predicted"/>
<evidence type="ECO:0000313" key="3">
    <source>
        <dbReference type="Proteomes" id="UP001459204"/>
    </source>
</evidence>
<reference evidence="2 3" key="1">
    <citation type="submission" date="2024-04" db="EMBL/GenBank/DDBJ databases">
        <title>Draft genome sequence of Pseudoxanthomonas putridarboris WD12.</title>
        <authorList>
            <person name="Oh J."/>
        </authorList>
    </citation>
    <scope>NUCLEOTIDE SEQUENCE [LARGE SCALE GENOMIC DNA]</scope>
    <source>
        <strain evidence="2 3">WD12</strain>
    </source>
</reference>
<evidence type="ECO:0000313" key="2">
    <source>
        <dbReference type="EMBL" id="MEL1265711.1"/>
    </source>
</evidence>
<keyword evidence="3" id="KW-1185">Reference proteome</keyword>
<feature type="transmembrane region" description="Helical" evidence="1">
    <location>
        <begin position="84"/>
        <end position="102"/>
    </location>
</feature>
<dbReference type="RefSeq" id="WP_341726885.1">
    <property type="nucleotide sequence ID" value="NZ_JBBWWT010000008.1"/>
</dbReference>